<dbReference type="PROSITE" id="PS00136">
    <property type="entry name" value="SUBTILASE_ASP"/>
    <property type="match status" value="1"/>
</dbReference>
<proteinExistence type="inferred from homology"/>
<dbReference type="PANTHER" id="PTHR43806">
    <property type="entry name" value="PEPTIDASE S8"/>
    <property type="match status" value="1"/>
</dbReference>
<reference evidence="10" key="1">
    <citation type="submission" date="2020-12" db="EMBL/GenBank/DDBJ databases">
        <title>Prauserella sp. ASG 168, a novel actinomycete isolated from cave rock.</title>
        <authorList>
            <person name="Suriyachadkun C."/>
        </authorList>
    </citation>
    <scope>NUCLEOTIDE SEQUENCE</scope>
    <source>
        <strain evidence="10">ASG 168</strain>
    </source>
</reference>
<comment type="caution">
    <text evidence="10">The sequence shown here is derived from an EMBL/GenBank/DDBJ whole genome shotgun (WGS) entry which is preliminary data.</text>
</comment>
<keyword evidence="3 5" id="KW-0378">Hydrolase</keyword>
<dbReference type="InterPro" id="IPR015500">
    <property type="entry name" value="Peptidase_S8_subtilisin-rel"/>
</dbReference>
<keyword evidence="8" id="KW-1133">Transmembrane helix</keyword>
<evidence type="ECO:0000313" key="10">
    <source>
        <dbReference type="EMBL" id="MBK1784007.1"/>
    </source>
</evidence>
<dbReference type="EMBL" id="JAENJH010000002">
    <property type="protein sequence ID" value="MBK1784007.1"/>
    <property type="molecule type" value="Genomic_DNA"/>
</dbReference>
<dbReference type="PRINTS" id="PR00723">
    <property type="entry name" value="SUBTILISIN"/>
</dbReference>
<dbReference type="PANTHER" id="PTHR43806:SF11">
    <property type="entry name" value="CEREVISIN-RELATED"/>
    <property type="match status" value="1"/>
</dbReference>
<dbReference type="GO" id="GO:0006508">
    <property type="term" value="P:proteolysis"/>
    <property type="evidence" value="ECO:0007669"/>
    <property type="project" value="UniProtKB-KW"/>
</dbReference>
<evidence type="ECO:0000256" key="2">
    <source>
        <dbReference type="ARBA" id="ARBA00022670"/>
    </source>
</evidence>
<feature type="region of interest" description="Disordered" evidence="7">
    <location>
        <begin position="204"/>
        <end position="268"/>
    </location>
</feature>
<evidence type="ECO:0000313" key="11">
    <source>
        <dbReference type="Proteomes" id="UP000635245"/>
    </source>
</evidence>
<dbReference type="InterPro" id="IPR023828">
    <property type="entry name" value="Peptidase_S8_Ser-AS"/>
</dbReference>
<dbReference type="GO" id="GO:0004252">
    <property type="term" value="F:serine-type endopeptidase activity"/>
    <property type="evidence" value="ECO:0007669"/>
    <property type="project" value="UniProtKB-UniRule"/>
</dbReference>
<dbReference type="PROSITE" id="PS00138">
    <property type="entry name" value="SUBTILASE_SER"/>
    <property type="match status" value="1"/>
</dbReference>
<protein>
    <submittedName>
        <fullName evidence="10">Type VII secretion-associated serine protease mycosin</fullName>
    </submittedName>
</protein>
<feature type="compositionally biased region" description="Gly residues" evidence="7">
    <location>
        <begin position="222"/>
        <end position="246"/>
    </location>
</feature>
<feature type="active site" description="Charge relay system" evidence="5">
    <location>
        <position position="168"/>
    </location>
</feature>
<feature type="domain" description="Peptidase S8/S53" evidence="9">
    <location>
        <begin position="126"/>
        <end position="466"/>
    </location>
</feature>
<keyword evidence="4 5" id="KW-0720">Serine protease</keyword>
<feature type="active site" description="Charge relay system" evidence="5">
    <location>
        <position position="134"/>
    </location>
</feature>
<evidence type="ECO:0000256" key="3">
    <source>
        <dbReference type="ARBA" id="ARBA00022801"/>
    </source>
</evidence>
<evidence type="ECO:0000256" key="1">
    <source>
        <dbReference type="ARBA" id="ARBA00011073"/>
    </source>
</evidence>
<evidence type="ECO:0000256" key="8">
    <source>
        <dbReference type="SAM" id="Phobius"/>
    </source>
</evidence>
<feature type="region of interest" description="Disordered" evidence="7">
    <location>
        <begin position="1"/>
        <end position="20"/>
    </location>
</feature>
<dbReference type="PROSITE" id="PS51892">
    <property type="entry name" value="SUBTILASE"/>
    <property type="match status" value="1"/>
</dbReference>
<keyword evidence="2 5" id="KW-0645">Protease</keyword>
<evidence type="ECO:0000256" key="7">
    <source>
        <dbReference type="SAM" id="MobiDB-lite"/>
    </source>
</evidence>
<gene>
    <name evidence="10" type="ORF">JHE00_06650</name>
</gene>
<dbReference type="InterPro" id="IPR000209">
    <property type="entry name" value="Peptidase_S8/S53_dom"/>
</dbReference>
<feature type="transmembrane region" description="Helical" evidence="8">
    <location>
        <begin position="507"/>
        <end position="528"/>
    </location>
</feature>
<feature type="active site" description="Charge relay system" evidence="5">
    <location>
        <position position="417"/>
    </location>
</feature>
<dbReference type="InterPro" id="IPR023827">
    <property type="entry name" value="Peptidase_S8_Asp-AS"/>
</dbReference>
<sequence>MSRTDRSVSSSRGSRVRSAGPLRRTSALLLAATLGALGPGIVPLPAAAQDTGYAVPPPLAGEPVPSDGGVPDKPYRQETGCVQRDLSQDVVLQNAPWGQQYLRLAEVHQLMQNTTGSIGRFADSGQPVQVAVIDTGVNNHPYFQGRVKPGGDYVANKGQPGMEDCDGHGTEVAGIIAANTPSNLGFKGMAPDVEIISIRQSSQNYEFDEETDGQNQPPPSGDGNGGDNGDGGEGGNEGENGGGSGAGDPQTDPAQDGGGRTQEEAGSAGTLDTLAQAVVNATNRGVDVVNISINNCRPAGPITSGERALQAAVANAVANDIVVVSAAGNTSEACPQNEGDPNNPSTIVTPPWFADDVLSVGAIDQTGGVAEFSVHGPWVSVAAPGTDIISLDPAQGSDRLANMTIENGDPQKIQGTSFAAPYVAGLAALVRAKYPDLNAEQVINRITTTAQHPAAPGGRDNFVGYGVIDPMAALTATVPEEEGMAPASAVALPSDMPPPNDQSSTPMIVALAGSGGALMALLITLFVVHTIRRNRTA</sequence>
<dbReference type="InterPro" id="IPR050131">
    <property type="entry name" value="Peptidase_S8_subtilisin-like"/>
</dbReference>
<organism evidence="10 11">
    <name type="scientific">Prauserella cavernicola</name>
    <dbReference type="NCBI Taxonomy" id="2800127"/>
    <lineage>
        <taxon>Bacteria</taxon>
        <taxon>Bacillati</taxon>
        <taxon>Actinomycetota</taxon>
        <taxon>Actinomycetes</taxon>
        <taxon>Pseudonocardiales</taxon>
        <taxon>Pseudonocardiaceae</taxon>
        <taxon>Prauserella</taxon>
    </lineage>
</organism>
<dbReference type="AlphaFoldDB" id="A0A934QPW9"/>
<evidence type="ECO:0000259" key="9">
    <source>
        <dbReference type="Pfam" id="PF00082"/>
    </source>
</evidence>
<feature type="compositionally biased region" description="Low complexity" evidence="7">
    <location>
        <begin position="7"/>
        <end position="20"/>
    </location>
</feature>
<dbReference type="PROSITE" id="PS00137">
    <property type="entry name" value="SUBTILASE_HIS"/>
    <property type="match status" value="1"/>
</dbReference>
<evidence type="ECO:0000256" key="4">
    <source>
        <dbReference type="ARBA" id="ARBA00022825"/>
    </source>
</evidence>
<dbReference type="Gene3D" id="3.40.50.200">
    <property type="entry name" value="Peptidase S8/S53 domain"/>
    <property type="match status" value="1"/>
</dbReference>
<accession>A0A934QPW9</accession>
<dbReference type="InterPro" id="IPR036852">
    <property type="entry name" value="Peptidase_S8/S53_dom_sf"/>
</dbReference>
<evidence type="ECO:0000256" key="6">
    <source>
        <dbReference type="RuleBase" id="RU003355"/>
    </source>
</evidence>
<dbReference type="SUPFAM" id="SSF52743">
    <property type="entry name" value="Subtilisin-like"/>
    <property type="match status" value="1"/>
</dbReference>
<keyword evidence="8" id="KW-0472">Membrane</keyword>
<dbReference type="Proteomes" id="UP000635245">
    <property type="component" value="Unassembled WGS sequence"/>
</dbReference>
<comment type="similarity">
    <text evidence="1 5 6">Belongs to the peptidase S8 family.</text>
</comment>
<keyword evidence="11" id="KW-1185">Reference proteome</keyword>
<keyword evidence="8" id="KW-0812">Transmembrane</keyword>
<dbReference type="InterPro" id="IPR022398">
    <property type="entry name" value="Peptidase_S8_His-AS"/>
</dbReference>
<name>A0A934QPW9_9PSEU</name>
<dbReference type="Pfam" id="PF00082">
    <property type="entry name" value="Peptidase_S8"/>
    <property type="match status" value="1"/>
</dbReference>
<evidence type="ECO:0000256" key="5">
    <source>
        <dbReference type="PROSITE-ProRule" id="PRU01240"/>
    </source>
</evidence>